<evidence type="ECO:0000256" key="7">
    <source>
        <dbReference type="ARBA" id="ARBA00023160"/>
    </source>
</evidence>
<comment type="cofactor">
    <cofactor evidence="8">
        <name>Mg(2+)</name>
        <dbReference type="ChEBI" id="CHEBI:18420"/>
    </cofactor>
</comment>
<evidence type="ECO:0000256" key="8">
    <source>
        <dbReference type="HAMAP-Rule" id="MF_00101"/>
    </source>
</evidence>
<evidence type="ECO:0000256" key="4">
    <source>
        <dbReference type="ARBA" id="ARBA00022832"/>
    </source>
</evidence>
<dbReference type="RefSeq" id="WP_094368403.1">
    <property type="nucleotide sequence ID" value="NZ_NOJY02000035.1"/>
</dbReference>
<keyword evidence="4 8" id="KW-0276">Fatty acid metabolism</keyword>
<feature type="binding site" evidence="8">
    <location>
        <position position="9"/>
    </location>
    <ligand>
        <name>Mg(2+)</name>
        <dbReference type="ChEBI" id="CHEBI:18420"/>
    </ligand>
</feature>
<keyword evidence="3 8" id="KW-0479">Metal-binding</keyword>
<keyword evidence="5 8" id="KW-0460">Magnesium</keyword>
<dbReference type="InterPro" id="IPR004568">
    <property type="entry name" value="Ppantetheine-prot_Trfase_dom"/>
</dbReference>
<dbReference type="NCBIfam" id="TIGR00556">
    <property type="entry name" value="pantethn_trn"/>
    <property type="match status" value="1"/>
</dbReference>
<evidence type="ECO:0000256" key="1">
    <source>
        <dbReference type="ARBA" id="ARBA00022516"/>
    </source>
</evidence>
<dbReference type="GO" id="GO:0008897">
    <property type="term" value="F:holo-[acyl-carrier-protein] synthase activity"/>
    <property type="evidence" value="ECO:0007669"/>
    <property type="project" value="UniProtKB-UniRule"/>
</dbReference>
<dbReference type="GO" id="GO:0005737">
    <property type="term" value="C:cytoplasm"/>
    <property type="evidence" value="ECO:0007669"/>
    <property type="project" value="UniProtKB-SubCell"/>
</dbReference>
<organism evidence="10 11">
    <name type="scientific">Romboutsia weinsteinii</name>
    <dbReference type="NCBI Taxonomy" id="2020949"/>
    <lineage>
        <taxon>Bacteria</taxon>
        <taxon>Bacillati</taxon>
        <taxon>Bacillota</taxon>
        <taxon>Clostridia</taxon>
        <taxon>Peptostreptococcales</taxon>
        <taxon>Peptostreptococcaceae</taxon>
        <taxon>Romboutsia</taxon>
    </lineage>
</organism>
<dbReference type="Pfam" id="PF01648">
    <property type="entry name" value="ACPS"/>
    <property type="match status" value="1"/>
</dbReference>
<dbReference type="NCBIfam" id="TIGR00516">
    <property type="entry name" value="acpS"/>
    <property type="match status" value="1"/>
</dbReference>
<dbReference type="AlphaFoldDB" id="A0A371J0B0"/>
<dbReference type="GO" id="GO:0006633">
    <property type="term" value="P:fatty acid biosynthetic process"/>
    <property type="evidence" value="ECO:0007669"/>
    <property type="project" value="UniProtKB-UniRule"/>
</dbReference>
<sequence>MNILDIGTDIIEIERIKKAIERNSRFLDKIFTEKEIEYFASKGFKPESIAGNFAAKEAVSKSIGMGIREYSFKDIEILRDKLGKPIVKTYNNLEQICIDYNVLEIKVSISHCKEYAVANAITLTKE</sequence>
<keyword evidence="11" id="KW-1185">Reference proteome</keyword>
<dbReference type="Gene3D" id="3.90.470.20">
    <property type="entry name" value="4'-phosphopantetheinyl transferase domain"/>
    <property type="match status" value="1"/>
</dbReference>
<dbReference type="InterPro" id="IPR002582">
    <property type="entry name" value="ACPS"/>
</dbReference>
<dbReference type="InterPro" id="IPR008278">
    <property type="entry name" value="4-PPantetheinyl_Trfase_dom"/>
</dbReference>
<dbReference type="OrthoDB" id="517356at2"/>
<reference evidence="10 11" key="1">
    <citation type="journal article" date="2017" name="Genome Announc.">
        <title>Draft Genome Sequence of Romboutsia weinsteinii sp. nov. Strain CCRI-19649(T) Isolated from Surface Water.</title>
        <authorList>
            <person name="Maheux A.F."/>
            <person name="Boudreau D.K."/>
            <person name="Berube E."/>
            <person name="Boissinot M."/>
            <person name="Cantin P."/>
            <person name="Raymond F."/>
            <person name="Corbeil J."/>
            <person name="Omar R.F."/>
            <person name="Bergeron M.G."/>
        </authorList>
    </citation>
    <scope>NUCLEOTIDE SEQUENCE [LARGE SCALE GENOMIC DNA]</scope>
    <source>
        <strain evidence="10 11">CCRI-19649</strain>
    </source>
</reference>
<keyword evidence="1 8" id="KW-0444">Lipid biosynthesis</keyword>
<evidence type="ECO:0000256" key="5">
    <source>
        <dbReference type="ARBA" id="ARBA00022842"/>
    </source>
</evidence>
<evidence type="ECO:0000256" key="3">
    <source>
        <dbReference type="ARBA" id="ARBA00022723"/>
    </source>
</evidence>
<accession>A0A371J0B0</accession>
<feature type="domain" description="4'-phosphopantetheinyl transferase" evidence="9">
    <location>
        <begin position="6"/>
        <end position="118"/>
    </location>
</feature>
<dbReference type="InterPro" id="IPR037143">
    <property type="entry name" value="4-PPantetheinyl_Trfase_dom_sf"/>
</dbReference>
<evidence type="ECO:0000313" key="11">
    <source>
        <dbReference type="Proteomes" id="UP000215694"/>
    </source>
</evidence>
<dbReference type="GO" id="GO:0000287">
    <property type="term" value="F:magnesium ion binding"/>
    <property type="evidence" value="ECO:0007669"/>
    <property type="project" value="UniProtKB-UniRule"/>
</dbReference>
<keyword evidence="7 8" id="KW-0275">Fatty acid biosynthesis</keyword>
<evidence type="ECO:0000313" key="10">
    <source>
        <dbReference type="EMBL" id="RDY26106.1"/>
    </source>
</evidence>
<gene>
    <name evidence="8" type="primary">acpS</name>
    <name evidence="10" type="ORF">CHL78_014985</name>
</gene>
<evidence type="ECO:0000259" key="9">
    <source>
        <dbReference type="Pfam" id="PF01648"/>
    </source>
</evidence>
<name>A0A371J0B0_9FIRM</name>
<keyword evidence="2 8" id="KW-0808">Transferase</keyword>
<proteinExistence type="inferred from homology"/>
<feature type="binding site" evidence="8">
    <location>
        <position position="57"/>
    </location>
    <ligand>
        <name>Mg(2+)</name>
        <dbReference type="ChEBI" id="CHEBI:18420"/>
    </ligand>
</feature>
<dbReference type="EMBL" id="NOJY02000035">
    <property type="protein sequence ID" value="RDY26106.1"/>
    <property type="molecule type" value="Genomic_DNA"/>
</dbReference>
<dbReference type="HAMAP" id="MF_00101">
    <property type="entry name" value="AcpS"/>
    <property type="match status" value="1"/>
</dbReference>
<dbReference type="Proteomes" id="UP000215694">
    <property type="component" value="Unassembled WGS sequence"/>
</dbReference>
<keyword evidence="6 8" id="KW-0443">Lipid metabolism</keyword>
<keyword evidence="8" id="KW-0963">Cytoplasm</keyword>
<evidence type="ECO:0000256" key="2">
    <source>
        <dbReference type="ARBA" id="ARBA00022679"/>
    </source>
</evidence>
<dbReference type="EC" id="2.7.8.7" evidence="8"/>
<comment type="similarity">
    <text evidence="8">Belongs to the P-Pant transferase superfamily. AcpS family.</text>
</comment>
<comment type="function">
    <text evidence="8">Transfers the 4'-phosphopantetheine moiety from coenzyme A to a Ser of acyl-carrier-protein.</text>
</comment>
<comment type="subcellular location">
    <subcellularLocation>
        <location evidence="8">Cytoplasm</location>
    </subcellularLocation>
</comment>
<dbReference type="SUPFAM" id="SSF56214">
    <property type="entry name" value="4'-phosphopantetheinyl transferase"/>
    <property type="match status" value="1"/>
</dbReference>
<evidence type="ECO:0000256" key="6">
    <source>
        <dbReference type="ARBA" id="ARBA00023098"/>
    </source>
</evidence>
<comment type="caution">
    <text evidence="10">The sequence shown here is derived from an EMBL/GenBank/DDBJ whole genome shotgun (WGS) entry which is preliminary data.</text>
</comment>
<comment type="catalytic activity">
    <reaction evidence="8">
        <text>apo-[ACP] + CoA = holo-[ACP] + adenosine 3',5'-bisphosphate + H(+)</text>
        <dbReference type="Rhea" id="RHEA:12068"/>
        <dbReference type="Rhea" id="RHEA-COMP:9685"/>
        <dbReference type="Rhea" id="RHEA-COMP:9690"/>
        <dbReference type="ChEBI" id="CHEBI:15378"/>
        <dbReference type="ChEBI" id="CHEBI:29999"/>
        <dbReference type="ChEBI" id="CHEBI:57287"/>
        <dbReference type="ChEBI" id="CHEBI:58343"/>
        <dbReference type="ChEBI" id="CHEBI:64479"/>
        <dbReference type="EC" id="2.7.8.7"/>
    </reaction>
</comment>
<protein>
    <recommendedName>
        <fullName evidence="8">Holo-[acyl-carrier-protein] synthase</fullName>
        <shortName evidence="8">Holo-ACP synthase</shortName>
        <ecNumber evidence="8">2.7.8.7</ecNumber>
    </recommendedName>
    <alternativeName>
        <fullName evidence="8">4'-phosphopantetheinyl transferase AcpS</fullName>
    </alternativeName>
</protein>